<sequence>MFVGILRFTASDLCMARPPFIGAVVSLFIGIGSVIATNIEFIFGTILSVDKTMGANVRDRENGTSTLPPLLPGERLAIRLLSRALQL</sequence>
<name>F2RSG4_TRIT1</name>
<dbReference type="HOGENOM" id="CLU_190907_0_0_1"/>
<gene>
    <name evidence="2" type="ORF">TESG_01784</name>
</gene>
<evidence type="ECO:0000256" key="1">
    <source>
        <dbReference type="SAM" id="Phobius"/>
    </source>
</evidence>
<accession>F2RSG4</accession>
<keyword evidence="1" id="KW-0472">Membrane</keyword>
<dbReference type="Proteomes" id="UP000009172">
    <property type="component" value="Unassembled WGS sequence"/>
</dbReference>
<evidence type="ECO:0000313" key="3">
    <source>
        <dbReference type="Proteomes" id="UP000009172"/>
    </source>
</evidence>
<dbReference type="EMBL" id="GG698482">
    <property type="protein sequence ID" value="EGD94263.1"/>
    <property type="molecule type" value="Genomic_DNA"/>
</dbReference>
<keyword evidence="1" id="KW-1133">Transmembrane helix</keyword>
<keyword evidence="1" id="KW-0812">Transmembrane</keyword>
<reference evidence="3" key="1">
    <citation type="journal article" date="2012" name="MBio">
        <title>Comparative genome analysis of Trichophyton rubrum and related dermatophytes reveals candidate genes involved in infection.</title>
        <authorList>
            <person name="Martinez D.A."/>
            <person name="Oliver B.G."/>
            <person name="Graeser Y."/>
            <person name="Goldberg J.M."/>
            <person name="Li W."/>
            <person name="Martinez-Rossi N.M."/>
            <person name="Monod M."/>
            <person name="Shelest E."/>
            <person name="Barton R.C."/>
            <person name="Birch E."/>
            <person name="Brakhage A.A."/>
            <person name="Chen Z."/>
            <person name="Gurr S.J."/>
            <person name="Heiman D."/>
            <person name="Heitman J."/>
            <person name="Kosti I."/>
            <person name="Rossi A."/>
            <person name="Saif S."/>
            <person name="Samalova M."/>
            <person name="Saunders C.W."/>
            <person name="Shea T."/>
            <person name="Summerbell R.C."/>
            <person name="Xu J."/>
            <person name="Young S."/>
            <person name="Zeng Q."/>
            <person name="Birren B.W."/>
            <person name="Cuomo C.A."/>
            <person name="White T.C."/>
        </authorList>
    </citation>
    <scope>NUCLEOTIDE SEQUENCE [LARGE SCALE GENOMIC DNA]</scope>
    <source>
        <strain evidence="3">CBS 112818</strain>
    </source>
</reference>
<protein>
    <submittedName>
        <fullName evidence="2">Uncharacterized protein</fullName>
    </submittedName>
</protein>
<proteinExistence type="predicted"/>
<feature type="transmembrane region" description="Helical" evidence="1">
    <location>
        <begin position="20"/>
        <end position="43"/>
    </location>
</feature>
<organism evidence="2 3">
    <name type="scientific">Trichophyton tonsurans (strain CBS 112818)</name>
    <name type="common">Scalp ringworm fungus</name>
    <dbReference type="NCBI Taxonomy" id="647933"/>
    <lineage>
        <taxon>Eukaryota</taxon>
        <taxon>Fungi</taxon>
        <taxon>Dikarya</taxon>
        <taxon>Ascomycota</taxon>
        <taxon>Pezizomycotina</taxon>
        <taxon>Eurotiomycetes</taxon>
        <taxon>Eurotiomycetidae</taxon>
        <taxon>Onygenales</taxon>
        <taxon>Arthrodermataceae</taxon>
        <taxon>Trichophyton</taxon>
    </lineage>
</organism>
<dbReference type="AlphaFoldDB" id="F2RSG4"/>
<evidence type="ECO:0000313" key="2">
    <source>
        <dbReference type="EMBL" id="EGD94263.1"/>
    </source>
</evidence>
<keyword evidence="3" id="KW-1185">Reference proteome</keyword>